<sequence>MTNWPDEPSPHRHDYSLNRQREEAQRAAETNRQHRARLEVLKGKLLDRVDDELDNLAARQKARAEGSEMIATRLSVPEARRRLAHIVGVHKVCSRAACRRGGACRGEPKQCLAVAIPLLPLDVVAALALQRRGRGRTR</sequence>
<gene>
    <name evidence="2" type="ORF">DXH78_19055</name>
</gene>
<dbReference type="EMBL" id="QRGO01000003">
    <property type="protein sequence ID" value="RDV01325.1"/>
    <property type="molecule type" value="Genomic_DNA"/>
</dbReference>
<organism evidence="2 3">
    <name type="scientific">Undibacter mobilis</name>
    <dbReference type="NCBI Taxonomy" id="2292256"/>
    <lineage>
        <taxon>Bacteria</taxon>
        <taxon>Pseudomonadati</taxon>
        <taxon>Pseudomonadota</taxon>
        <taxon>Alphaproteobacteria</taxon>
        <taxon>Hyphomicrobiales</taxon>
        <taxon>Nitrobacteraceae</taxon>
        <taxon>Undibacter</taxon>
    </lineage>
</organism>
<accession>A0A371B165</accession>
<keyword evidence="3" id="KW-1185">Reference proteome</keyword>
<comment type="caution">
    <text evidence="2">The sequence shown here is derived from an EMBL/GenBank/DDBJ whole genome shotgun (WGS) entry which is preliminary data.</text>
</comment>
<dbReference type="OrthoDB" id="9888204at2"/>
<reference evidence="3" key="1">
    <citation type="submission" date="2018-08" db="EMBL/GenBank/DDBJ databases">
        <authorList>
            <person name="Kim S.-J."/>
            <person name="Jung G.-Y."/>
        </authorList>
    </citation>
    <scope>NUCLEOTIDE SEQUENCE [LARGE SCALE GENOMIC DNA]</scope>
    <source>
        <strain evidence="3">GY_H</strain>
    </source>
</reference>
<dbReference type="RefSeq" id="WP_115518843.1">
    <property type="nucleotide sequence ID" value="NZ_QRGO01000003.1"/>
</dbReference>
<feature type="compositionally biased region" description="Basic and acidic residues" evidence="1">
    <location>
        <begin position="8"/>
        <end position="34"/>
    </location>
</feature>
<feature type="region of interest" description="Disordered" evidence="1">
    <location>
        <begin position="1"/>
        <end position="34"/>
    </location>
</feature>
<dbReference type="Proteomes" id="UP000263993">
    <property type="component" value="Unassembled WGS sequence"/>
</dbReference>
<dbReference type="AlphaFoldDB" id="A0A371B165"/>
<evidence type="ECO:0000313" key="3">
    <source>
        <dbReference type="Proteomes" id="UP000263993"/>
    </source>
</evidence>
<name>A0A371B165_9BRAD</name>
<proteinExistence type="predicted"/>
<evidence type="ECO:0000313" key="2">
    <source>
        <dbReference type="EMBL" id="RDV01325.1"/>
    </source>
</evidence>
<protein>
    <submittedName>
        <fullName evidence="2">Uncharacterized protein</fullName>
    </submittedName>
</protein>
<evidence type="ECO:0000256" key="1">
    <source>
        <dbReference type="SAM" id="MobiDB-lite"/>
    </source>
</evidence>